<feature type="transmembrane region" description="Helical" evidence="1">
    <location>
        <begin position="189"/>
        <end position="209"/>
    </location>
</feature>
<keyword evidence="1" id="KW-1133">Transmembrane helix</keyword>
<keyword evidence="4" id="KW-0012">Acyltransferase</keyword>
<dbReference type="EMBL" id="JACSPO010000007">
    <property type="protein sequence ID" value="MBD8063112.1"/>
    <property type="molecule type" value="Genomic_DNA"/>
</dbReference>
<gene>
    <name evidence="4" type="ORF">H9624_12370</name>
</gene>
<name>A0ABR8Z433_9MICO</name>
<comment type="caution">
    <text evidence="4">The sequence shown here is derived from an EMBL/GenBank/DDBJ whole genome shotgun (WGS) entry which is preliminary data.</text>
</comment>
<dbReference type="PANTHER" id="PTHR23028:SF53">
    <property type="entry name" value="ACYL_TRANSF_3 DOMAIN-CONTAINING PROTEIN"/>
    <property type="match status" value="1"/>
</dbReference>
<accession>A0ABR8Z433</accession>
<dbReference type="PANTHER" id="PTHR23028">
    <property type="entry name" value="ACETYLTRANSFERASE"/>
    <property type="match status" value="1"/>
</dbReference>
<dbReference type="Proteomes" id="UP000661894">
    <property type="component" value="Unassembled WGS sequence"/>
</dbReference>
<dbReference type="RefSeq" id="WP_251840211.1">
    <property type="nucleotide sequence ID" value="NZ_JACSPO010000007.1"/>
</dbReference>
<evidence type="ECO:0000313" key="4">
    <source>
        <dbReference type="EMBL" id="MBD8063112.1"/>
    </source>
</evidence>
<feature type="transmembrane region" description="Helical" evidence="1">
    <location>
        <begin position="304"/>
        <end position="323"/>
    </location>
</feature>
<proteinExistence type="predicted"/>
<evidence type="ECO:0000259" key="3">
    <source>
        <dbReference type="Pfam" id="PF19040"/>
    </source>
</evidence>
<feature type="transmembrane region" description="Helical" evidence="1">
    <location>
        <begin position="215"/>
        <end position="234"/>
    </location>
</feature>
<feature type="transmembrane region" description="Helical" evidence="1">
    <location>
        <begin position="48"/>
        <end position="68"/>
    </location>
</feature>
<dbReference type="GO" id="GO:0016746">
    <property type="term" value="F:acyltransferase activity"/>
    <property type="evidence" value="ECO:0007669"/>
    <property type="project" value="UniProtKB-KW"/>
</dbReference>
<organism evidence="4 5">
    <name type="scientific">Oceanitalea stevensii</name>
    <dbReference type="NCBI Taxonomy" id="2763072"/>
    <lineage>
        <taxon>Bacteria</taxon>
        <taxon>Bacillati</taxon>
        <taxon>Actinomycetota</taxon>
        <taxon>Actinomycetes</taxon>
        <taxon>Micrococcales</taxon>
        <taxon>Bogoriellaceae</taxon>
        <taxon>Georgenia</taxon>
    </lineage>
</organism>
<sequence length="699" mass="74460">MTSTDTQMARPAPTGRSAAFRPDIEGLRAVAIGLVLVYHAGVRQLPGGFVGVDVFFVISGFLITGLLIRELERDGRVSLRRFYARRAKRLLPAAGLVLVVTSALTFWTLPVVDWRAFGWDVVGAALYVVNWVLAGRSVDYLAEDVGASPVQHFWSLAVEEQFYIVWPLLLVLVGWLVRRSRRLRVRPVMVAGILLIAVPSFFWSVHYSAASPDAAFFVTTTRLWELGIGAFVAIGATQWGRLPRALATVLGWAGLAAVVLSGFLLTSEVTWPGSAALLPTLGTAAVIVAGFVHGNRGPARLLAWRPAVWVGALSYSLYLWHWPLIVAATALWGELGGKRGLLVMAVAVVPAYLSHRFVENPIRFSGGVARSEGLALSIGANFSLVGVAAGLALVLAVPSAPAAGGSASGAAAIEDPGTTTAGPGTLASLAEVEAIVPAPVDAPEDLPAGYADGCDVDVTEDELVVCEYGDLDGEVTVAVVGDSKVYQWQSALDAVAEEQGWRLVYVIKSACPFSTALPMAGEDLNDSCVAWNEEALETVADLQPDLLLTSQRTPTAPASTEDLQDRTREAMEDGLVERWEQLAGLGIPVAVLLDNPSPDIDVYECVAENLQSLEECAFDRETGIAESAALTQRAAAERVDTARVVDLTEHVCPAEVCVPVIGDVLVYRQGSHLTDTYVRSLTPVLARELVPLVEELAGA</sequence>
<evidence type="ECO:0000256" key="1">
    <source>
        <dbReference type="SAM" id="Phobius"/>
    </source>
</evidence>
<feature type="transmembrane region" description="Helical" evidence="1">
    <location>
        <begin position="246"/>
        <end position="265"/>
    </location>
</feature>
<feature type="transmembrane region" description="Helical" evidence="1">
    <location>
        <begin position="374"/>
        <end position="397"/>
    </location>
</feature>
<keyword evidence="5" id="KW-1185">Reference proteome</keyword>
<keyword evidence="1" id="KW-0472">Membrane</keyword>
<keyword evidence="1" id="KW-0812">Transmembrane</keyword>
<dbReference type="Pfam" id="PF01757">
    <property type="entry name" value="Acyl_transf_3"/>
    <property type="match status" value="1"/>
</dbReference>
<dbReference type="InterPro" id="IPR043968">
    <property type="entry name" value="SGNH"/>
</dbReference>
<reference evidence="4 5" key="1">
    <citation type="submission" date="2020-08" db="EMBL/GenBank/DDBJ databases">
        <title>A Genomic Blueprint of the Chicken Gut Microbiome.</title>
        <authorList>
            <person name="Gilroy R."/>
            <person name="Ravi A."/>
            <person name="Getino M."/>
            <person name="Pursley I."/>
            <person name="Horton D.L."/>
            <person name="Alikhan N.-F."/>
            <person name="Baker D."/>
            <person name="Gharbi K."/>
            <person name="Hall N."/>
            <person name="Watson M."/>
            <person name="Adriaenssens E.M."/>
            <person name="Foster-Nyarko E."/>
            <person name="Jarju S."/>
            <person name="Secka A."/>
            <person name="Antonio M."/>
            <person name="Oren A."/>
            <person name="Chaudhuri R."/>
            <person name="La Ragione R.M."/>
            <person name="Hildebrand F."/>
            <person name="Pallen M.J."/>
        </authorList>
    </citation>
    <scope>NUCLEOTIDE SEQUENCE [LARGE SCALE GENOMIC DNA]</scope>
    <source>
        <strain evidence="4 5">Sa1BUA1</strain>
    </source>
</reference>
<protein>
    <submittedName>
        <fullName evidence="4">Acyltransferase</fullName>
    </submittedName>
</protein>
<feature type="domain" description="Acyltransferase 3" evidence="2">
    <location>
        <begin position="23"/>
        <end position="338"/>
    </location>
</feature>
<dbReference type="InterPro" id="IPR050879">
    <property type="entry name" value="Acyltransferase_3"/>
</dbReference>
<feature type="transmembrane region" description="Helical" evidence="1">
    <location>
        <begin position="161"/>
        <end position="177"/>
    </location>
</feature>
<feature type="transmembrane region" description="Helical" evidence="1">
    <location>
        <begin position="335"/>
        <end position="353"/>
    </location>
</feature>
<evidence type="ECO:0000313" key="5">
    <source>
        <dbReference type="Proteomes" id="UP000661894"/>
    </source>
</evidence>
<feature type="transmembrane region" description="Helical" evidence="1">
    <location>
        <begin position="271"/>
        <end position="292"/>
    </location>
</feature>
<feature type="transmembrane region" description="Helical" evidence="1">
    <location>
        <begin position="26"/>
        <end position="42"/>
    </location>
</feature>
<feature type="domain" description="SGNH" evidence="3">
    <location>
        <begin position="462"/>
        <end position="686"/>
    </location>
</feature>
<keyword evidence="4" id="KW-0808">Transferase</keyword>
<dbReference type="InterPro" id="IPR002656">
    <property type="entry name" value="Acyl_transf_3_dom"/>
</dbReference>
<evidence type="ECO:0000259" key="2">
    <source>
        <dbReference type="Pfam" id="PF01757"/>
    </source>
</evidence>
<dbReference type="Pfam" id="PF19040">
    <property type="entry name" value="SGNH"/>
    <property type="match status" value="1"/>
</dbReference>
<feature type="transmembrane region" description="Helical" evidence="1">
    <location>
        <begin position="89"/>
        <end position="109"/>
    </location>
</feature>